<evidence type="ECO:0000313" key="5">
    <source>
        <dbReference type="EMBL" id="SDO08166.1"/>
    </source>
</evidence>
<reference evidence="5 6" key="1">
    <citation type="submission" date="2016-10" db="EMBL/GenBank/DDBJ databases">
        <authorList>
            <person name="de Groot N.N."/>
        </authorList>
    </citation>
    <scope>NUCLEOTIDE SEQUENCE [LARGE SCALE GENOMIC DNA]</scope>
    <source>
        <strain evidence="6">L7-484,KACC 16230,DSM 25025</strain>
    </source>
</reference>
<comment type="similarity">
    <text evidence="2">Belongs to the TlyA family.</text>
</comment>
<evidence type="ECO:0000256" key="3">
    <source>
        <dbReference type="PROSITE-ProRule" id="PRU00182"/>
    </source>
</evidence>
<protein>
    <submittedName>
        <fullName evidence="5">23S rRNA (Cytidine1920-2'-O)/16S rRNA (Cytidine1409-2'-O)-methyltransferase</fullName>
    </submittedName>
</protein>
<accession>A0A1H0GME9</accession>
<keyword evidence="6" id="KW-1185">Reference proteome</keyword>
<evidence type="ECO:0000313" key="6">
    <source>
        <dbReference type="Proteomes" id="UP000198793"/>
    </source>
</evidence>
<dbReference type="InterPro" id="IPR029063">
    <property type="entry name" value="SAM-dependent_MTases_sf"/>
</dbReference>
<dbReference type="CDD" id="cd00165">
    <property type="entry name" value="S4"/>
    <property type="match status" value="1"/>
</dbReference>
<dbReference type="GO" id="GO:0008168">
    <property type="term" value="F:methyltransferase activity"/>
    <property type="evidence" value="ECO:0007669"/>
    <property type="project" value="UniProtKB-KW"/>
</dbReference>
<dbReference type="RefSeq" id="WP_090671998.1">
    <property type="nucleotide sequence ID" value="NZ_FNIT01000003.1"/>
</dbReference>
<keyword evidence="5" id="KW-0489">Methyltransferase</keyword>
<proteinExistence type="inferred from homology"/>
<dbReference type="Pfam" id="PF01728">
    <property type="entry name" value="FtsJ"/>
    <property type="match status" value="1"/>
</dbReference>
<keyword evidence="1 3" id="KW-0694">RNA-binding</keyword>
<dbReference type="STRING" id="1166073.SAMN05192530_103207"/>
<dbReference type="InterPro" id="IPR002942">
    <property type="entry name" value="S4_RNA-bd"/>
</dbReference>
<feature type="domain" description="RNA-binding S4" evidence="4">
    <location>
        <begin position="11"/>
        <end position="69"/>
    </location>
</feature>
<dbReference type="InterPro" id="IPR047048">
    <property type="entry name" value="TlyA"/>
</dbReference>
<dbReference type="CDD" id="cd02440">
    <property type="entry name" value="AdoMet_MTases"/>
    <property type="match status" value="1"/>
</dbReference>
<dbReference type="Gene3D" id="3.40.50.150">
    <property type="entry name" value="Vaccinia Virus protein VP39"/>
    <property type="match status" value="1"/>
</dbReference>
<name>A0A1H0GME9_9HYPH</name>
<dbReference type="InterPro" id="IPR002877">
    <property type="entry name" value="RNA_MeTrfase_FtsJ_dom"/>
</dbReference>
<dbReference type="SUPFAM" id="SSF53335">
    <property type="entry name" value="S-adenosyl-L-methionine-dependent methyltransferases"/>
    <property type="match status" value="1"/>
</dbReference>
<evidence type="ECO:0000256" key="1">
    <source>
        <dbReference type="ARBA" id="ARBA00022884"/>
    </source>
</evidence>
<dbReference type="Proteomes" id="UP000198793">
    <property type="component" value="Unassembled WGS sequence"/>
</dbReference>
<organism evidence="5 6">
    <name type="scientific">Aureimonas jatrophae</name>
    <dbReference type="NCBI Taxonomy" id="1166073"/>
    <lineage>
        <taxon>Bacteria</taxon>
        <taxon>Pseudomonadati</taxon>
        <taxon>Pseudomonadota</taxon>
        <taxon>Alphaproteobacteria</taxon>
        <taxon>Hyphomicrobiales</taxon>
        <taxon>Aurantimonadaceae</taxon>
        <taxon>Aureimonas</taxon>
    </lineage>
</organism>
<evidence type="ECO:0000256" key="2">
    <source>
        <dbReference type="ARBA" id="ARBA00029460"/>
    </source>
</evidence>
<keyword evidence="5" id="KW-0808">Transferase</keyword>
<dbReference type="GO" id="GO:0003723">
    <property type="term" value="F:RNA binding"/>
    <property type="evidence" value="ECO:0007669"/>
    <property type="project" value="UniProtKB-KW"/>
</dbReference>
<dbReference type="AlphaFoldDB" id="A0A1H0GME9"/>
<sequence>MSAANAPRERQRLDLLMAERGVVDSRARARDAVLRGHVRIDGQVASKPSQPVRIDATIEVTDPAQDFVARSALKLAAGLDAFGIDPAGRDCLDVGLSTGGFSQLLLRRGARHVVGIDVGRDQLHASLREEPRLTAFEGVNARELRAEHLDGRVIDLLVCDVSFISVRLALPPALDLIASGADAVILVKPQFEAGREAIGRGGLLRDPASAPTVAQGLADWLDRETAWRSLALIPSPLPGGDGNQEFLLRARKP</sequence>
<dbReference type="InterPro" id="IPR004538">
    <property type="entry name" value="Hemolysin_A/TlyA"/>
</dbReference>
<dbReference type="PROSITE" id="PS50889">
    <property type="entry name" value="S4"/>
    <property type="match status" value="1"/>
</dbReference>
<dbReference type="PANTHER" id="PTHR32319">
    <property type="entry name" value="BACTERIAL HEMOLYSIN-LIKE PROTEIN"/>
    <property type="match status" value="1"/>
</dbReference>
<dbReference type="EMBL" id="FNIT01000003">
    <property type="protein sequence ID" value="SDO08166.1"/>
    <property type="molecule type" value="Genomic_DNA"/>
</dbReference>
<dbReference type="InterPro" id="IPR036986">
    <property type="entry name" value="S4_RNA-bd_sf"/>
</dbReference>
<dbReference type="SUPFAM" id="SSF55174">
    <property type="entry name" value="Alpha-L RNA-binding motif"/>
    <property type="match status" value="1"/>
</dbReference>
<dbReference type="Pfam" id="PF01479">
    <property type="entry name" value="S4"/>
    <property type="match status" value="1"/>
</dbReference>
<gene>
    <name evidence="5" type="ORF">SAMN05192530_103207</name>
</gene>
<dbReference type="Gene3D" id="3.10.290.10">
    <property type="entry name" value="RNA-binding S4 domain"/>
    <property type="match status" value="1"/>
</dbReference>
<dbReference type="GO" id="GO:0032259">
    <property type="term" value="P:methylation"/>
    <property type="evidence" value="ECO:0007669"/>
    <property type="project" value="UniProtKB-KW"/>
</dbReference>
<dbReference type="OrthoDB" id="9784736at2"/>
<evidence type="ECO:0000259" key="4">
    <source>
        <dbReference type="SMART" id="SM00363"/>
    </source>
</evidence>
<dbReference type="SMART" id="SM00363">
    <property type="entry name" value="S4"/>
    <property type="match status" value="1"/>
</dbReference>
<dbReference type="PIRSF" id="PIRSF005578">
    <property type="entry name" value="TlyA"/>
    <property type="match status" value="1"/>
</dbReference>
<dbReference type="PANTHER" id="PTHR32319:SF0">
    <property type="entry name" value="BACTERIAL HEMOLYSIN-LIKE PROTEIN"/>
    <property type="match status" value="1"/>
</dbReference>